<proteinExistence type="predicted"/>
<dbReference type="Gene3D" id="3.10.180.10">
    <property type="entry name" value="2,3-Dihydroxybiphenyl 1,2-Dioxygenase, domain 1"/>
    <property type="match status" value="1"/>
</dbReference>
<dbReference type="Proteomes" id="UP000198327">
    <property type="component" value="Unassembled WGS sequence"/>
</dbReference>
<evidence type="ECO:0000313" key="4">
    <source>
        <dbReference type="Proteomes" id="UP000198327"/>
    </source>
</evidence>
<evidence type="ECO:0000256" key="1">
    <source>
        <dbReference type="SAM" id="MobiDB-lite"/>
    </source>
</evidence>
<dbReference type="PANTHER" id="PTHR35908:SF1">
    <property type="entry name" value="CONSERVED PROTEIN"/>
    <property type="match status" value="1"/>
</dbReference>
<dbReference type="PANTHER" id="PTHR35908">
    <property type="entry name" value="HYPOTHETICAL FUSION PROTEIN"/>
    <property type="match status" value="1"/>
</dbReference>
<evidence type="ECO:0000313" key="3">
    <source>
        <dbReference type="EMBL" id="SNS47553.1"/>
    </source>
</evidence>
<dbReference type="EMBL" id="FZOW01000002">
    <property type="protein sequence ID" value="SNS47553.1"/>
    <property type="molecule type" value="Genomic_DNA"/>
</dbReference>
<dbReference type="RefSeq" id="WP_176444148.1">
    <property type="nucleotide sequence ID" value="NZ_FZOW01000002.1"/>
</dbReference>
<keyword evidence="4" id="KW-1185">Reference proteome</keyword>
<organism evidence="3 4">
    <name type="scientific">Rhodococcoides kyotonense</name>
    <dbReference type="NCBI Taxonomy" id="398843"/>
    <lineage>
        <taxon>Bacteria</taxon>
        <taxon>Bacillati</taxon>
        <taxon>Actinomycetota</taxon>
        <taxon>Actinomycetes</taxon>
        <taxon>Mycobacteriales</taxon>
        <taxon>Nocardiaceae</taxon>
        <taxon>Rhodococcoides</taxon>
    </lineage>
</organism>
<sequence length="172" mass="18906">MTSAEAFPARVLAVTFDCPDPRELARFYQQAVGLPISTQSDDFVLLGDLDGTGLAFYRLDTYQRPTWPSPGVEKQAHLELGVDDLNTAQKRLVVLGATVSDDQPADPNRRVLTDPAGHPFCITQMSSSGKNKGTHRRRCHGSMMVPWSGPSVTMSSSWVAEDRSARAWMLGR</sequence>
<dbReference type="InterPro" id="IPR037523">
    <property type="entry name" value="VOC_core"/>
</dbReference>
<feature type="region of interest" description="Disordered" evidence="1">
    <location>
        <begin position="122"/>
        <end position="142"/>
    </location>
</feature>
<protein>
    <recommendedName>
        <fullName evidence="2">VOC domain-containing protein</fullName>
    </recommendedName>
</protein>
<gene>
    <name evidence="3" type="ORF">SAMN05421642_102541</name>
</gene>
<dbReference type="CDD" id="cd06587">
    <property type="entry name" value="VOC"/>
    <property type="match status" value="1"/>
</dbReference>
<dbReference type="Pfam" id="PF18029">
    <property type="entry name" value="Glyoxalase_6"/>
    <property type="match status" value="1"/>
</dbReference>
<dbReference type="SUPFAM" id="SSF54593">
    <property type="entry name" value="Glyoxalase/Bleomycin resistance protein/Dihydroxybiphenyl dioxygenase"/>
    <property type="match status" value="1"/>
</dbReference>
<feature type="domain" description="VOC" evidence="2">
    <location>
        <begin position="10"/>
        <end position="125"/>
    </location>
</feature>
<accession>A0A239EU38</accession>
<dbReference type="InterPro" id="IPR041581">
    <property type="entry name" value="Glyoxalase_6"/>
</dbReference>
<evidence type="ECO:0000259" key="2">
    <source>
        <dbReference type="PROSITE" id="PS51819"/>
    </source>
</evidence>
<reference evidence="4" key="1">
    <citation type="submission" date="2017-06" db="EMBL/GenBank/DDBJ databases">
        <authorList>
            <person name="Varghese N."/>
            <person name="Submissions S."/>
        </authorList>
    </citation>
    <scope>NUCLEOTIDE SEQUENCE [LARGE SCALE GENOMIC DNA]</scope>
    <source>
        <strain evidence="4">JCM 23211</strain>
    </source>
</reference>
<dbReference type="AlphaFoldDB" id="A0A239EU38"/>
<dbReference type="InterPro" id="IPR029068">
    <property type="entry name" value="Glyas_Bleomycin-R_OHBP_Dase"/>
</dbReference>
<name>A0A239EU38_9NOCA</name>
<dbReference type="PROSITE" id="PS51819">
    <property type="entry name" value="VOC"/>
    <property type="match status" value="1"/>
</dbReference>